<dbReference type="AlphaFoldDB" id="A0A1M5QHY7"/>
<proteinExistence type="inferred from homology"/>
<sequence length="248" mass="28200">MTRLATRLAGKMFYDSYVKGRACPAFSINLGHLPMLRWFRAFLPREERFFELFARHSQTCVQGALALQGMLRGGAETPVYCQRVNQFENDADNITREVLTAVRRTFITPFDRGDIKNLITAMDDAIDQMQQTAKAVILFEVRTFEPPMREMGTLLVECANLVDRALPLLQSIGDNVAMLTAITEELTKLEGRVDDLHDIGLKELFLKHRNANTMDFIVGAEIYDHLEKVADRFDDVANEINSIVIEQV</sequence>
<dbReference type="PANTHER" id="PTHR37298">
    <property type="entry name" value="UPF0111 PROTEIN YKAA"/>
    <property type="match status" value="1"/>
</dbReference>
<evidence type="ECO:0000256" key="1">
    <source>
        <dbReference type="ARBA" id="ARBA00008591"/>
    </source>
</evidence>
<comment type="similarity">
    <text evidence="1">Belongs to the UPF0111 family.</text>
</comment>
<protein>
    <recommendedName>
        <fullName evidence="4">TIGR00153 family protein</fullName>
    </recommendedName>
</protein>
<name>A0A1M5QHY7_9BRAD</name>
<dbReference type="Pfam" id="PF01865">
    <property type="entry name" value="PhoU_div"/>
    <property type="match status" value="1"/>
</dbReference>
<evidence type="ECO:0008006" key="4">
    <source>
        <dbReference type="Google" id="ProtNLM"/>
    </source>
</evidence>
<evidence type="ECO:0000313" key="3">
    <source>
        <dbReference type="Proteomes" id="UP000190675"/>
    </source>
</evidence>
<dbReference type="PANTHER" id="PTHR37298:SF1">
    <property type="entry name" value="UPF0111 PROTEIN YKAA"/>
    <property type="match status" value="1"/>
</dbReference>
<dbReference type="InterPro" id="IPR038078">
    <property type="entry name" value="PhoU-like_sf"/>
</dbReference>
<dbReference type="Proteomes" id="UP000190675">
    <property type="component" value="Chromosome I"/>
</dbReference>
<accession>A0A1M5QHY7</accession>
<dbReference type="SUPFAM" id="SSF109755">
    <property type="entry name" value="PhoU-like"/>
    <property type="match status" value="1"/>
</dbReference>
<organism evidence="2 3">
    <name type="scientific">Bradyrhizobium erythrophlei</name>
    <dbReference type="NCBI Taxonomy" id="1437360"/>
    <lineage>
        <taxon>Bacteria</taxon>
        <taxon>Pseudomonadati</taxon>
        <taxon>Pseudomonadota</taxon>
        <taxon>Alphaproteobacteria</taxon>
        <taxon>Hyphomicrobiales</taxon>
        <taxon>Nitrobacteraceae</taxon>
        <taxon>Bradyrhizobium</taxon>
    </lineage>
</organism>
<evidence type="ECO:0000313" key="2">
    <source>
        <dbReference type="EMBL" id="SHH13538.1"/>
    </source>
</evidence>
<dbReference type="Gene3D" id="1.20.58.220">
    <property type="entry name" value="Phosphate transport system protein phou homolog 2, domain 2"/>
    <property type="match status" value="1"/>
</dbReference>
<dbReference type="InterPro" id="IPR018445">
    <property type="entry name" value="Put_Phosphate_transp_reg"/>
</dbReference>
<dbReference type="EMBL" id="LT670818">
    <property type="protein sequence ID" value="SHH13538.1"/>
    <property type="molecule type" value="Genomic_DNA"/>
</dbReference>
<dbReference type="InterPro" id="IPR052912">
    <property type="entry name" value="UPF0111_domain"/>
</dbReference>
<reference evidence="2 3" key="1">
    <citation type="submission" date="2016-11" db="EMBL/GenBank/DDBJ databases">
        <authorList>
            <person name="Jaros S."/>
            <person name="Januszkiewicz K."/>
            <person name="Wedrychowicz H."/>
        </authorList>
    </citation>
    <scope>NUCLEOTIDE SEQUENCE [LARGE SCALE GENOMIC DNA]</scope>
    <source>
        <strain evidence="2 3">GAS242</strain>
    </source>
</reference>
<gene>
    <name evidence="2" type="ORF">SAMN05444169_5943</name>
</gene>